<gene>
    <name evidence="2" type="ORF">COO91_03031</name>
</gene>
<sequence>MKAYSIDLRRKITETYERESISQRKLAKRFRVAPSFIYKLLKQYTEKGTLEAKSHGGGQSLKLSPENIIVLGELVEHKNDAT</sequence>
<protein>
    <submittedName>
        <fullName evidence="2">Transposase</fullName>
    </submittedName>
</protein>
<evidence type="ECO:0000259" key="1">
    <source>
        <dbReference type="Pfam" id="PF09012"/>
    </source>
</evidence>
<dbReference type="EMBL" id="CP024785">
    <property type="protein sequence ID" value="AUB37099.1"/>
    <property type="molecule type" value="Genomic_DNA"/>
</dbReference>
<dbReference type="AlphaFoldDB" id="A0A2K8SNT9"/>
<evidence type="ECO:0000313" key="2">
    <source>
        <dbReference type="EMBL" id="AUB37099.1"/>
    </source>
</evidence>
<dbReference type="Pfam" id="PF09012">
    <property type="entry name" value="FeoC"/>
    <property type="match status" value="1"/>
</dbReference>
<dbReference type="InterPro" id="IPR036388">
    <property type="entry name" value="WH-like_DNA-bd_sf"/>
</dbReference>
<feature type="domain" description="Transcriptional regulator HTH-type FeoC" evidence="1">
    <location>
        <begin position="17"/>
        <end position="58"/>
    </location>
</feature>
<dbReference type="Proteomes" id="UP000232003">
    <property type="component" value="Chromosome"/>
</dbReference>
<dbReference type="InterPro" id="IPR015102">
    <property type="entry name" value="Tscrpt_reg_HTH_FeoC"/>
</dbReference>
<name>A0A2K8SNT9_9NOSO</name>
<dbReference type="KEGG" id="nfl:COO91_03031"/>
<dbReference type="Gene3D" id="1.10.10.10">
    <property type="entry name" value="Winged helix-like DNA-binding domain superfamily/Winged helix DNA-binding domain"/>
    <property type="match status" value="1"/>
</dbReference>
<reference evidence="2 3" key="1">
    <citation type="submission" date="2017-11" db="EMBL/GenBank/DDBJ databases">
        <title>Complete genome of a free-living desiccation-tolerant cyanobacterium and its photosynthetic adaptation to extreme terrestrial habitat.</title>
        <authorList>
            <person name="Shang J."/>
        </authorList>
    </citation>
    <scope>NUCLEOTIDE SEQUENCE [LARGE SCALE GENOMIC DNA]</scope>
    <source>
        <strain evidence="2 3">CCNUN1</strain>
    </source>
</reference>
<proteinExistence type="predicted"/>
<organism evidence="2 3">
    <name type="scientific">Nostoc flagelliforme CCNUN1</name>
    <dbReference type="NCBI Taxonomy" id="2038116"/>
    <lineage>
        <taxon>Bacteria</taxon>
        <taxon>Bacillati</taxon>
        <taxon>Cyanobacteriota</taxon>
        <taxon>Cyanophyceae</taxon>
        <taxon>Nostocales</taxon>
        <taxon>Nostocaceae</taxon>
        <taxon>Nostoc</taxon>
    </lineage>
</organism>
<dbReference type="RefSeq" id="WP_225912544.1">
    <property type="nucleotide sequence ID" value="NZ_CAWNNC010000001.1"/>
</dbReference>
<accession>A0A2K8SNT9</accession>
<keyword evidence="3" id="KW-1185">Reference proteome</keyword>
<dbReference type="SUPFAM" id="SSF46689">
    <property type="entry name" value="Homeodomain-like"/>
    <property type="match status" value="1"/>
</dbReference>
<dbReference type="InterPro" id="IPR009057">
    <property type="entry name" value="Homeodomain-like_sf"/>
</dbReference>
<evidence type="ECO:0000313" key="3">
    <source>
        <dbReference type="Proteomes" id="UP000232003"/>
    </source>
</evidence>